<feature type="domain" description="Complex 1 LYR protein" evidence="2">
    <location>
        <begin position="13"/>
        <end position="65"/>
    </location>
</feature>
<dbReference type="Pfam" id="PF05347">
    <property type="entry name" value="Complex1_LYR"/>
    <property type="match status" value="1"/>
</dbReference>
<feature type="compositionally biased region" description="Polar residues" evidence="1">
    <location>
        <begin position="221"/>
        <end position="233"/>
    </location>
</feature>
<dbReference type="EMBL" id="ASPP01002259">
    <property type="protein sequence ID" value="ETO34818.1"/>
    <property type="molecule type" value="Genomic_DNA"/>
</dbReference>
<reference evidence="3 4" key="1">
    <citation type="journal article" date="2013" name="Curr. Biol.">
        <title>The Genome of the Foraminiferan Reticulomyxa filosa.</title>
        <authorList>
            <person name="Glockner G."/>
            <person name="Hulsmann N."/>
            <person name="Schleicher M."/>
            <person name="Noegel A.A."/>
            <person name="Eichinger L."/>
            <person name="Gallinger C."/>
            <person name="Pawlowski J."/>
            <person name="Sierra R."/>
            <person name="Euteneuer U."/>
            <person name="Pillet L."/>
            <person name="Moustafa A."/>
            <person name="Platzer M."/>
            <person name="Groth M."/>
            <person name="Szafranski K."/>
            <person name="Schliwa M."/>
        </authorList>
    </citation>
    <scope>NUCLEOTIDE SEQUENCE [LARGE SCALE GENOMIC DNA]</scope>
</reference>
<protein>
    <recommendedName>
        <fullName evidence="2">Complex 1 LYR protein domain-containing protein</fullName>
    </recommendedName>
</protein>
<feature type="region of interest" description="Disordered" evidence="1">
    <location>
        <begin position="218"/>
        <end position="266"/>
    </location>
</feature>
<name>X6P9M0_RETFI</name>
<dbReference type="AlphaFoldDB" id="X6P9M0"/>
<dbReference type="InterPro" id="IPR008011">
    <property type="entry name" value="Complex1_LYR_dom"/>
</dbReference>
<accession>X6P9M0</accession>
<dbReference type="Proteomes" id="UP000023152">
    <property type="component" value="Unassembled WGS sequence"/>
</dbReference>
<gene>
    <name evidence="3" type="ORF">RFI_02270</name>
</gene>
<organism evidence="3 4">
    <name type="scientific">Reticulomyxa filosa</name>
    <dbReference type="NCBI Taxonomy" id="46433"/>
    <lineage>
        <taxon>Eukaryota</taxon>
        <taxon>Sar</taxon>
        <taxon>Rhizaria</taxon>
        <taxon>Retaria</taxon>
        <taxon>Foraminifera</taxon>
        <taxon>Monothalamids</taxon>
        <taxon>Reticulomyxidae</taxon>
        <taxon>Reticulomyxa</taxon>
    </lineage>
</organism>
<evidence type="ECO:0000256" key="1">
    <source>
        <dbReference type="SAM" id="MobiDB-lite"/>
    </source>
</evidence>
<keyword evidence="4" id="KW-1185">Reference proteome</keyword>
<sequence>MTEMERLARHSRALYKEFLKYSRVHPNREKSKKYQEEIRRSFRSNEQINNPEQIEELLKKAQSRLSFLRMQIPSSRIPVRERMKKENPQRKTTGTTFQVNDHGEIAVGVSRLIKNTQWSTWRNLNIDPDEKRKNDYLLERVHYRGPYWEKRRRGWLPDEVTELWEGPSLSEALLNPGKYDIGIEIPTERLEDHPDLKGKMLDMARRNDCIGVKDEPEIQKYTVQPKRTPSPEQIRQDMAIEWQHQEEDKKKGRPTPLEFLSGRRKH</sequence>
<evidence type="ECO:0000313" key="3">
    <source>
        <dbReference type="EMBL" id="ETO34818.1"/>
    </source>
</evidence>
<evidence type="ECO:0000313" key="4">
    <source>
        <dbReference type="Proteomes" id="UP000023152"/>
    </source>
</evidence>
<proteinExistence type="predicted"/>
<comment type="caution">
    <text evidence="3">The sequence shown here is derived from an EMBL/GenBank/DDBJ whole genome shotgun (WGS) entry which is preliminary data.</text>
</comment>
<evidence type="ECO:0000259" key="2">
    <source>
        <dbReference type="Pfam" id="PF05347"/>
    </source>
</evidence>